<dbReference type="EMBL" id="AFWV01000007">
    <property type="protein sequence ID" value="EGV18428.1"/>
    <property type="molecule type" value="Genomic_DNA"/>
</dbReference>
<accession>F9UBW0</accession>
<name>F9UBW0_9GAMM</name>
<evidence type="ECO:0008006" key="3">
    <source>
        <dbReference type="Google" id="ProtNLM"/>
    </source>
</evidence>
<dbReference type="Proteomes" id="UP000005459">
    <property type="component" value="Unassembled WGS sequence"/>
</dbReference>
<sequence>MAQALAARNTNDVPSCNAFGSAPSLVPVALFAYARPEHLLRTLACLPGNRVPLIHAFSERQLTRRLGYAQKNGSEGTNAPSNSGGHHRIASDIDLTLIGQDLDLDTLGGIATHLDESPIPYQVDLSIFDQIDHPGLKAQIERTGKIFYQRHQTTLNP</sequence>
<dbReference type="CDD" id="cd05403">
    <property type="entry name" value="NT_KNTase_like"/>
    <property type="match status" value="1"/>
</dbReference>
<dbReference type="Gene3D" id="3.30.460.10">
    <property type="entry name" value="Beta Polymerase, domain 2"/>
    <property type="match status" value="1"/>
</dbReference>
<dbReference type="InterPro" id="IPR043519">
    <property type="entry name" value="NT_sf"/>
</dbReference>
<dbReference type="RefSeq" id="WP_007193287.1">
    <property type="nucleotide sequence ID" value="NZ_AFWV01000007.1"/>
</dbReference>
<evidence type="ECO:0000313" key="2">
    <source>
        <dbReference type="Proteomes" id="UP000005459"/>
    </source>
</evidence>
<reference evidence="1 2" key="1">
    <citation type="submission" date="2011-06" db="EMBL/GenBank/DDBJ databases">
        <title>The draft genome of Thiocapsa marina 5811.</title>
        <authorList>
            <consortium name="US DOE Joint Genome Institute (JGI-PGF)"/>
            <person name="Lucas S."/>
            <person name="Han J."/>
            <person name="Cheng J.-F."/>
            <person name="Goodwin L."/>
            <person name="Pitluck S."/>
            <person name="Peters L."/>
            <person name="Land M.L."/>
            <person name="Hauser L."/>
            <person name="Vogl K."/>
            <person name="Liu Z."/>
            <person name="Imhoff J."/>
            <person name="Thiel V."/>
            <person name="Frigaard N.-U."/>
            <person name="Bryant D."/>
            <person name="Woyke T.J."/>
        </authorList>
    </citation>
    <scope>NUCLEOTIDE SEQUENCE [LARGE SCALE GENOMIC DNA]</scope>
    <source>
        <strain evidence="1 2">5811</strain>
    </source>
</reference>
<gene>
    <name evidence="1" type="ORF">ThimaDRAFT_2412</name>
</gene>
<protein>
    <recommendedName>
        <fullName evidence="3">DNA polymerase beta domain protein region</fullName>
    </recommendedName>
</protein>
<evidence type="ECO:0000313" key="1">
    <source>
        <dbReference type="EMBL" id="EGV18428.1"/>
    </source>
</evidence>
<organism evidence="1 2">
    <name type="scientific">Thiocapsa marina 5811</name>
    <dbReference type="NCBI Taxonomy" id="768671"/>
    <lineage>
        <taxon>Bacteria</taxon>
        <taxon>Pseudomonadati</taxon>
        <taxon>Pseudomonadota</taxon>
        <taxon>Gammaproteobacteria</taxon>
        <taxon>Chromatiales</taxon>
        <taxon>Chromatiaceae</taxon>
        <taxon>Thiocapsa</taxon>
    </lineage>
</organism>
<keyword evidence="2" id="KW-1185">Reference proteome</keyword>
<dbReference type="STRING" id="768671.ThimaDRAFT_2412"/>
<dbReference type="eggNOG" id="COG1708">
    <property type="taxonomic scope" value="Bacteria"/>
</dbReference>
<dbReference type="AlphaFoldDB" id="F9UBW0"/>
<proteinExistence type="predicted"/>